<keyword evidence="4" id="KW-1185">Reference proteome</keyword>
<evidence type="ECO:0000256" key="1">
    <source>
        <dbReference type="SAM" id="MobiDB-lite"/>
    </source>
</evidence>
<dbReference type="InterPro" id="IPR008962">
    <property type="entry name" value="PapD-like_sf"/>
</dbReference>
<sequence>MAKYDNRHRRADHHTESDKEVSVSISPRCFYLVESGEGESTFEISNNNPYSLYFKLLTTNAFAMCFQPKQGKLEPHSKVECDILFTVHFASSQKIF</sequence>
<dbReference type="InterPro" id="IPR000535">
    <property type="entry name" value="MSP_dom"/>
</dbReference>
<feature type="domain" description="MSP" evidence="2">
    <location>
        <begin position="22"/>
        <end position="96"/>
    </location>
</feature>
<dbReference type="Pfam" id="PF00635">
    <property type="entry name" value="Motile_Sperm"/>
    <property type="match status" value="1"/>
</dbReference>
<feature type="compositionally biased region" description="Basic residues" evidence="1">
    <location>
        <begin position="1"/>
        <end position="12"/>
    </location>
</feature>
<reference evidence="3 4" key="1">
    <citation type="journal article" date="2019" name="Sci. Rep.">
        <title>Orb-weaving spider Araneus ventricosus genome elucidates the spidroin gene catalogue.</title>
        <authorList>
            <person name="Kono N."/>
            <person name="Nakamura H."/>
            <person name="Ohtoshi R."/>
            <person name="Moran D.A.P."/>
            <person name="Shinohara A."/>
            <person name="Yoshida Y."/>
            <person name="Fujiwara M."/>
            <person name="Mori M."/>
            <person name="Tomita M."/>
            <person name="Arakawa K."/>
        </authorList>
    </citation>
    <scope>NUCLEOTIDE SEQUENCE [LARGE SCALE GENOMIC DNA]</scope>
</reference>
<dbReference type="SUPFAM" id="SSF49354">
    <property type="entry name" value="PapD-like"/>
    <property type="match status" value="1"/>
</dbReference>
<accession>A0A4Y2ECJ9</accession>
<evidence type="ECO:0000313" key="4">
    <source>
        <dbReference type="Proteomes" id="UP000499080"/>
    </source>
</evidence>
<name>A0A4Y2ECJ9_ARAVE</name>
<protein>
    <recommendedName>
        <fullName evidence="2">MSP domain-containing protein</fullName>
    </recommendedName>
</protein>
<evidence type="ECO:0000259" key="2">
    <source>
        <dbReference type="PROSITE" id="PS50202"/>
    </source>
</evidence>
<dbReference type="InterPro" id="IPR013783">
    <property type="entry name" value="Ig-like_fold"/>
</dbReference>
<evidence type="ECO:0000313" key="3">
    <source>
        <dbReference type="EMBL" id="GBM26860.1"/>
    </source>
</evidence>
<dbReference type="AlphaFoldDB" id="A0A4Y2ECJ9"/>
<organism evidence="3 4">
    <name type="scientific">Araneus ventricosus</name>
    <name type="common">Orbweaver spider</name>
    <name type="synonym">Epeira ventricosa</name>
    <dbReference type="NCBI Taxonomy" id="182803"/>
    <lineage>
        <taxon>Eukaryota</taxon>
        <taxon>Metazoa</taxon>
        <taxon>Ecdysozoa</taxon>
        <taxon>Arthropoda</taxon>
        <taxon>Chelicerata</taxon>
        <taxon>Arachnida</taxon>
        <taxon>Araneae</taxon>
        <taxon>Araneomorphae</taxon>
        <taxon>Entelegynae</taxon>
        <taxon>Araneoidea</taxon>
        <taxon>Araneidae</taxon>
        <taxon>Araneus</taxon>
    </lineage>
</organism>
<dbReference type="EMBL" id="BGPR01000571">
    <property type="protein sequence ID" value="GBM26860.1"/>
    <property type="molecule type" value="Genomic_DNA"/>
</dbReference>
<dbReference type="Gene3D" id="2.60.40.10">
    <property type="entry name" value="Immunoglobulins"/>
    <property type="match status" value="1"/>
</dbReference>
<dbReference type="Proteomes" id="UP000499080">
    <property type="component" value="Unassembled WGS sequence"/>
</dbReference>
<dbReference type="OrthoDB" id="10412123at2759"/>
<comment type="caution">
    <text evidence="3">The sequence shown here is derived from an EMBL/GenBank/DDBJ whole genome shotgun (WGS) entry which is preliminary data.</text>
</comment>
<feature type="region of interest" description="Disordered" evidence="1">
    <location>
        <begin position="1"/>
        <end position="23"/>
    </location>
</feature>
<gene>
    <name evidence="3" type="ORF">AVEN_266294_1</name>
</gene>
<dbReference type="PROSITE" id="PS50202">
    <property type="entry name" value="MSP"/>
    <property type="match status" value="1"/>
</dbReference>
<proteinExistence type="predicted"/>